<keyword evidence="3" id="KW-1185">Reference proteome</keyword>
<dbReference type="RefSeq" id="WP_377125889.1">
    <property type="nucleotide sequence ID" value="NZ_JBHRSD010000028.1"/>
</dbReference>
<evidence type="ECO:0000259" key="1">
    <source>
        <dbReference type="Pfam" id="PF12680"/>
    </source>
</evidence>
<dbReference type="EMBL" id="JBHRSD010000028">
    <property type="protein sequence ID" value="MFC3033803.1"/>
    <property type="molecule type" value="Genomic_DNA"/>
</dbReference>
<gene>
    <name evidence="2" type="ORF">ACFOEE_14875</name>
</gene>
<dbReference type="Gene3D" id="3.10.450.50">
    <property type="match status" value="1"/>
</dbReference>
<feature type="domain" description="SnoaL-like" evidence="1">
    <location>
        <begin position="11"/>
        <end position="111"/>
    </location>
</feature>
<dbReference type="SUPFAM" id="SSF54427">
    <property type="entry name" value="NTF2-like"/>
    <property type="match status" value="1"/>
</dbReference>
<evidence type="ECO:0000313" key="3">
    <source>
        <dbReference type="Proteomes" id="UP001595453"/>
    </source>
</evidence>
<sequence>MSERVERFVTLYNQLNRENLATLAQIYSDSIEFRDPLHRIVGLNALHEYFSAMYENTQSVQFTLNDSTDAGDKAFIYWQMRFSHKRLRRGQPIVVEGHSQLYFAGDKVCYHRDYFDVGSMLYEHLPLLGCVVRKLKARVAQ</sequence>
<dbReference type="InterPro" id="IPR037401">
    <property type="entry name" value="SnoaL-like"/>
</dbReference>
<dbReference type="InterPro" id="IPR032710">
    <property type="entry name" value="NTF2-like_dom_sf"/>
</dbReference>
<reference evidence="3" key="1">
    <citation type="journal article" date="2019" name="Int. J. Syst. Evol. Microbiol.">
        <title>The Global Catalogue of Microorganisms (GCM) 10K type strain sequencing project: providing services to taxonomists for standard genome sequencing and annotation.</title>
        <authorList>
            <consortium name="The Broad Institute Genomics Platform"/>
            <consortium name="The Broad Institute Genome Sequencing Center for Infectious Disease"/>
            <person name="Wu L."/>
            <person name="Ma J."/>
        </authorList>
    </citation>
    <scope>NUCLEOTIDE SEQUENCE [LARGE SCALE GENOMIC DNA]</scope>
    <source>
        <strain evidence="3">KCTC 42730</strain>
    </source>
</reference>
<organism evidence="2 3">
    <name type="scientific">Pseudoalteromonas fenneropenaei</name>
    <dbReference type="NCBI Taxonomy" id="1737459"/>
    <lineage>
        <taxon>Bacteria</taxon>
        <taxon>Pseudomonadati</taxon>
        <taxon>Pseudomonadota</taxon>
        <taxon>Gammaproteobacteria</taxon>
        <taxon>Alteromonadales</taxon>
        <taxon>Pseudoalteromonadaceae</taxon>
        <taxon>Pseudoalteromonas</taxon>
    </lineage>
</organism>
<accession>A0ABV7CMQ1</accession>
<proteinExistence type="predicted"/>
<dbReference type="Pfam" id="PF12680">
    <property type="entry name" value="SnoaL_2"/>
    <property type="match status" value="1"/>
</dbReference>
<name>A0ABV7CMQ1_9GAMM</name>
<protein>
    <submittedName>
        <fullName evidence="2">Nuclear transport factor 2 family protein</fullName>
    </submittedName>
</protein>
<evidence type="ECO:0000313" key="2">
    <source>
        <dbReference type="EMBL" id="MFC3033803.1"/>
    </source>
</evidence>
<comment type="caution">
    <text evidence="2">The sequence shown here is derived from an EMBL/GenBank/DDBJ whole genome shotgun (WGS) entry which is preliminary data.</text>
</comment>
<dbReference type="Proteomes" id="UP001595453">
    <property type="component" value="Unassembled WGS sequence"/>
</dbReference>